<dbReference type="EMBL" id="LNQE01000763">
    <property type="protein sequence ID" value="KUG25131.1"/>
    <property type="molecule type" value="Genomic_DNA"/>
</dbReference>
<organism evidence="1">
    <name type="scientific">hydrocarbon metagenome</name>
    <dbReference type="NCBI Taxonomy" id="938273"/>
    <lineage>
        <taxon>unclassified sequences</taxon>
        <taxon>metagenomes</taxon>
        <taxon>ecological metagenomes</taxon>
    </lineage>
</organism>
<reference evidence="1" key="1">
    <citation type="journal article" date="2015" name="Proc. Natl. Acad. Sci. U.S.A.">
        <title>Networks of energetic and metabolic interactions define dynamics in microbial communities.</title>
        <authorList>
            <person name="Embree M."/>
            <person name="Liu J.K."/>
            <person name="Al-Bassam M.M."/>
            <person name="Zengler K."/>
        </authorList>
    </citation>
    <scope>NUCLEOTIDE SEQUENCE</scope>
</reference>
<comment type="caution">
    <text evidence="1">The sequence shown here is derived from an EMBL/GenBank/DDBJ whole genome shotgun (WGS) entry which is preliminary data.</text>
</comment>
<dbReference type="AlphaFoldDB" id="A0A0W8FW41"/>
<evidence type="ECO:0008006" key="2">
    <source>
        <dbReference type="Google" id="ProtNLM"/>
    </source>
</evidence>
<gene>
    <name evidence="1" type="ORF">ASZ90_005054</name>
</gene>
<evidence type="ECO:0000313" key="1">
    <source>
        <dbReference type="EMBL" id="KUG25131.1"/>
    </source>
</evidence>
<protein>
    <recommendedName>
        <fullName evidence="2">Outer membrane protein beta-barrel domain-containing protein</fullName>
    </recommendedName>
</protein>
<accession>A0A0W8FW41</accession>
<proteinExistence type="predicted"/>
<name>A0A0W8FW41_9ZZZZ</name>
<sequence length="187" mass="21414">MRTLKYIITLIILCLPLFAQGINLGFRLEPIYVFAEDDGTSDDFFSPYSLKMSFIVEPVNSIGLEIRPGFLIAGEEFMGWEVGTFANYKIPKSSFSILVGINHFYKTQTGGNNRGSEGGYFPFYGIGIGFNQNENIRIDLSYFITSRKEYASYRYYDYSSWKVLHYKKTLTGVLRIGLNIAFNIIQF</sequence>